<feature type="transmembrane region" description="Helical" evidence="2">
    <location>
        <begin position="15"/>
        <end position="36"/>
    </location>
</feature>
<organism evidence="3 4">
    <name type="scientific">Pestalotiopsis fici (strain W106-1 / CGMCC3.15140)</name>
    <dbReference type="NCBI Taxonomy" id="1229662"/>
    <lineage>
        <taxon>Eukaryota</taxon>
        <taxon>Fungi</taxon>
        <taxon>Dikarya</taxon>
        <taxon>Ascomycota</taxon>
        <taxon>Pezizomycotina</taxon>
        <taxon>Sordariomycetes</taxon>
        <taxon>Xylariomycetidae</taxon>
        <taxon>Amphisphaeriales</taxon>
        <taxon>Sporocadaceae</taxon>
        <taxon>Pestalotiopsis</taxon>
    </lineage>
</organism>
<evidence type="ECO:0000313" key="3">
    <source>
        <dbReference type="EMBL" id="ETS84186.1"/>
    </source>
</evidence>
<keyword evidence="4" id="KW-1185">Reference proteome</keyword>
<dbReference type="KEGG" id="pfy:PFICI_02211"/>
<reference evidence="4" key="1">
    <citation type="journal article" date="2015" name="BMC Genomics">
        <title>Genomic and transcriptomic analysis of the endophytic fungus Pestalotiopsis fici reveals its lifestyle and high potential for synthesis of natural products.</title>
        <authorList>
            <person name="Wang X."/>
            <person name="Zhang X."/>
            <person name="Liu L."/>
            <person name="Xiang M."/>
            <person name="Wang W."/>
            <person name="Sun X."/>
            <person name="Che Y."/>
            <person name="Guo L."/>
            <person name="Liu G."/>
            <person name="Guo L."/>
            <person name="Wang C."/>
            <person name="Yin W.B."/>
            <person name="Stadler M."/>
            <person name="Zhang X."/>
            <person name="Liu X."/>
        </authorList>
    </citation>
    <scope>NUCLEOTIDE SEQUENCE [LARGE SCALE GENOMIC DNA]</scope>
    <source>
        <strain evidence="4">W106-1 / CGMCC3.15140</strain>
    </source>
</reference>
<feature type="compositionally biased region" description="Low complexity" evidence="1">
    <location>
        <begin position="187"/>
        <end position="200"/>
    </location>
</feature>
<keyword evidence="2" id="KW-0472">Membrane</keyword>
<protein>
    <submittedName>
        <fullName evidence="3">Uncharacterized protein</fullName>
    </submittedName>
</protein>
<dbReference type="RefSeq" id="XP_007828983.1">
    <property type="nucleotide sequence ID" value="XM_007830792.1"/>
</dbReference>
<dbReference type="EMBL" id="KI912110">
    <property type="protein sequence ID" value="ETS84186.1"/>
    <property type="molecule type" value="Genomic_DNA"/>
</dbReference>
<keyword evidence="2" id="KW-1133">Transmembrane helix</keyword>
<dbReference type="HOGENOM" id="CLU_1366673_0_0_1"/>
<dbReference type="AlphaFoldDB" id="W3XG57"/>
<sequence length="200" mass="21332">MGSTNVTIQSRAPQFLAVVGIGLALVLAILFFYFNIRRRAFNRHRAGDPERAPIRFPGDDAAPLLSEVVPGPPGPDEYHQTTSYGATALEPSPANKREFLHQGGGAKKSDKEGEDAGPGQVMAEIETGAGRPETPDEANLSSPSDEEEDDDRTPVGPSTTARTDSEAPLDYLGGAEEEWKQPSRPYSPTTTASSAHSTGR</sequence>
<proteinExistence type="predicted"/>
<name>W3XG57_PESFW</name>
<evidence type="ECO:0000256" key="2">
    <source>
        <dbReference type="SAM" id="Phobius"/>
    </source>
</evidence>
<keyword evidence="2" id="KW-0812">Transmembrane</keyword>
<evidence type="ECO:0000256" key="1">
    <source>
        <dbReference type="SAM" id="MobiDB-lite"/>
    </source>
</evidence>
<evidence type="ECO:0000313" key="4">
    <source>
        <dbReference type="Proteomes" id="UP000030651"/>
    </source>
</evidence>
<feature type="region of interest" description="Disordered" evidence="1">
    <location>
        <begin position="87"/>
        <end position="200"/>
    </location>
</feature>
<dbReference type="InParanoid" id="W3XG57"/>
<dbReference type="OrthoDB" id="10469716at2759"/>
<accession>W3XG57</accession>
<dbReference type="GeneID" id="19267224"/>
<dbReference type="Proteomes" id="UP000030651">
    <property type="component" value="Unassembled WGS sequence"/>
</dbReference>
<gene>
    <name evidence="3" type="ORF">PFICI_02211</name>
</gene>